<organism evidence="2 3">
    <name type="scientific">Streptomyces griseoluteus</name>
    <dbReference type="NCBI Taxonomy" id="29306"/>
    <lineage>
        <taxon>Bacteria</taxon>
        <taxon>Bacillati</taxon>
        <taxon>Actinomycetota</taxon>
        <taxon>Actinomycetes</taxon>
        <taxon>Kitasatosporales</taxon>
        <taxon>Streptomycetaceae</taxon>
        <taxon>Streptomyces</taxon>
    </lineage>
</organism>
<proteinExistence type="predicted"/>
<feature type="region of interest" description="Disordered" evidence="1">
    <location>
        <begin position="119"/>
        <end position="145"/>
    </location>
</feature>
<protein>
    <recommendedName>
        <fullName evidence="4">DUF559 domain-containing protein</fullName>
    </recommendedName>
</protein>
<sequence length="264" mass="29985">MSDELPSPDVSRTLDTPENAPLVSEWLLGTSAVLAYHLGKTDTARMIADVSSAEVRLWNTEYDHEGYRIVLVVEPSLYPTYTEPELESIADVMRDVMWGSSKSVDELVARPSIPRLGPDWRRQVKNADGPKPSNQGRKVQLEPGHPVEDQLRFTNEWELDVYRVLRERQNTLPDSETIGIVPLGGMRVRGWTFEPDLLITYRGYAGVIEIDGPHHKGRAAADRSRDRLFLNAGVRYVDRLNVEEVSSRAEVEKFVDNFLTRLTR</sequence>
<dbReference type="GeneID" id="91529258"/>
<evidence type="ECO:0008006" key="4">
    <source>
        <dbReference type="Google" id="ProtNLM"/>
    </source>
</evidence>
<evidence type="ECO:0000256" key="1">
    <source>
        <dbReference type="SAM" id="MobiDB-lite"/>
    </source>
</evidence>
<accession>A0A4Z1D3B3</accession>
<gene>
    <name evidence="2" type="ORF">E5082_28640</name>
</gene>
<dbReference type="Proteomes" id="UP000298513">
    <property type="component" value="Unassembled WGS sequence"/>
</dbReference>
<reference evidence="2 3" key="1">
    <citation type="submission" date="2019-04" db="EMBL/GenBank/DDBJ databases">
        <title>Streptomyces sp. nov. Bv016 isolated from bark of Buahinia variegata.</title>
        <authorList>
            <person name="Kanchanasin P."/>
            <person name="Tanasupawat S."/>
            <person name="Yuki M."/>
            <person name="Kudo T."/>
        </authorList>
    </citation>
    <scope>NUCLEOTIDE SEQUENCE [LARGE SCALE GENOMIC DNA]</scope>
    <source>
        <strain evidence="2 3">JCM 4765</strain>
    </source>
</reference>
<dbReference type="EMBL" id="SRRU01000012">
    <property type="protein sequence ID" value="TGN76165.1"/>
    <property type="molecule type" value="Genomic_DNA"/>
</dbReference>
<comment type="caution">
    <text evidence="2">The sequence shown here is derived from an EMBL/GenBank/DDBJ whole genome shotgun (WGS) entry which is preliminary data.</text>
</comment>
<dbReference type="RefSeq" id="WP_135794141.1">
    <property type="nucleotide sequence ID" value="NZ_BNBQ01000001.1"/>
</dbReference>
<evidence type="ECO:0000313" key="3">
    <source>
        <dbReference type="Proteomes" id="UP000298513"/>
    </source>
</evidence>
<evidence type="ECO:0000313" key="2">
    <source>
        <dbReference type="EMBL" id="TGN76165.1"/>
    </source>
</evidence>
<dbReference type="AlphaFoldDB" id="A0A4Z1D3B3"/>
<keyword evidence="3" id="KW-1185">Reference proteome</keyword>
<name>A0A4Z1D3B3_STRGP</name>